<dbReference type="Proteomes" id="UP000062973">
    <property type="component" value="Chromosome"/>
</dbReference>
<evidence type="ECO:0000313" key="4">
    <source>
        <dbReference type="EMBL" id="AIJ27039.1"/>
    </source>
</evidence>
<dbReference type="PANTHER" id="PTHR35788">
    <property type="entry name" value="EXPORTED PROTEIN-RELATED"/>
    <property type="match status" value="1"/>
</dbReference>
<dbReference type="Pfam" id="PF12229">
    <property type="entry name" value="PG_binding_4"/>
    <property type="match status" value="1"/>
</dbReference>
<gene>
    <name evidence="4" type="ORF">AMETH_6947</name>
</gene>
<dbReference type="InterPro" id="IPR007391">
    <property type="entry name" value="Vancomycin_resist_VanW"/>
</dbReference>
<feature type="compositionally biased region" description="Pro residues" evidence="1">
    <location>
        <begin position="572"/>
        <end position="581"/>
    </location>
</feature>
<keyword evidence="2" id="KW-0812">Transmembrane</keyword>
<feature type="domain" description="YoaR-like putative peptidoglycan binding" evidence="3">
    <location>
        <begin position="279"/>
        <end position="384"/>
    </location>
</feature>
<name>A0A076N031_AMYME</name>
<dbReference type="AlphaFoldDB" id="A0A076N031"/>
<dbReference type="STRING" id="1068978.AMETH_6947"/>
<dbReference type="EMBL" id="CP009110">
    <property type="protein sequence ID" value="AIJ27039.1"/>
    <property type="molecule type" value="Genomic_DNA"/>
</dbReference>
<evidence type="ECO:0000256" key="1">
    <source>
        <dbReference type="SAM" id="MobiDB-lite"/>
    </source>
</evidence>
<feature type="transmembrane region" description="Helical" evidence="2">
    <location>
        <begin position="65"/>
        <end position="86"/>
    </location>
</feature>
<dbReference type="Pfam" id="PF04294">
    <property type="entry name" value="VanW"/>
    <property type="match status" value="1"/>
</dbReference>
<keyword evidence="2" id="KW-1133">Transmembrane helix</keyword>
<sequence length="643" mass="67167">MGRDDQYWPERDLDSLRDAETAVGPRPPAEFLLDDPLDATEDALAGELLEVGDAPAAPPSPTKRFLARALMVAGGLLGVGVILYGADLIVSAGDVPRGVTVAGVEVGGLSRDDAEAKLRRELGPRLNAPVPIEAGDVRTTLDPAQSGLSVDWSSTVAQAGRQPLDPLDRIASFFRTREVGVVTSTDPDALHQSIARLAAERINHPPTEGSIGFVTVPGTDGGVNPYPIEPRDGQDLVDVKGAGDILRATWLDKSGVRLPVVLTPVKVTSAGVHSALERLVAPAVAKPVTLHGDGADAVLKPSAIAAALKFSPADGGALRVEADPVKLQQAVRDPLASTEKRGKDAQIVFAGGAPAVQPSEDARKIDWNRTFQPLMDVLTKPDGRDLAVRYQTTRPETTTEDANALGIKEVVGEFTTSGLSGPAATNARVMADKVNGTILRPGETFSLNARVGARSQSQGYVPAPVNEDGFGPEVIGGGSSQLATTLYNAAYFAGLTDAGHTEHSYHLDRYPAGRDAVAITADGAAADLKFNDSLKSGVAIQASVSGGSVTVKIWGTKQYRVESSTGSFSDFRPPPLQPGGPGPDCRPSGGRPGFTTTDTRVLYDVTTGAEVRRDTRTVTYGPKPAVLCGFGVSSEPGHGSETR</sequence>
<dbReference type="HOGENOM" id="CLU_011572_0_1_11"/>
<dbReference type="eggNOG" id="COG2720">
    <property type="taxonomic scope" value="Bacteria"/>
</dbReference>
<dbReference type="InterPro" id="IPR022029">
    <property type="entry name" value="YoaR-like_PG-bd"/>
</dbReference>
<feature type="region of interest" description="Disordered" evidence="1">
    <location>
        <begin position="1"/>
        <end position="33"/>
    </location>
</feature>
<evidence type="ECO:0000313" key="5">
    <source>
        <dbReference type="Proteomes" id="UP000062973"/>
    </source>
</evidence>
<dbReference type="KEGG" id="amq:AMETH_6947"/>
<dbReference type="OrthoDB" id="9813301at2"/>
<evidence type="ECO:0000259" key="3">
    <source>
        <dbReference type="Pfam" id="PF12229"/>
    </source>
</evidence>
<reference evidence="4 5" key="1">
    <citation type="submission" date="2014-07" db="EMBL/GenBank/DDBJ databases">
        <title>Whole Genome Sequence of the Amycolatopsis methanolica 239.</title>
        <authorList>
            <person name="Tang B."/>
        </authorList>
    </citation>
    <scope>NUCLEOTIDE SEQUENCE [LARGE SCALE GENOMIC DNA]</scope>
    <source>
        <strain evidence="4 5">239</strain>
    </source>
</reference>
<protein>
    <submittedName>
        <fullName evidence="4">VanW-like protein</fullName>
    </submittedName>
</protein>
<organism evidence="4 5">
    <name type="scientific">Amycolatopsis methanolica 239</name>
    <dbReference type="NCBI Taxonomy" id="1068978"/>
    <lineage>
        <taxon>Bacteria</taxon>
        <taxon>Bacillati</taxon>
        <taxon>Actinomycetota</taxon>
        <taxon>Actinomycetes</taxon>
        <taxon>Pseudonocardiales</taxon>
        <taxon>Pseudonocardiaceae</taxon>
        <taxon>Amycolatopsis</taxon>
        <taxon>Amycolatopsis methanolica group</taxon>
    </lineage>
</organism>
<feature type="region of interest" description="Disordered" evidence="1">
    <location>
        <begin position="564"/>
        <end position="597"/>
    </location>
</feature>
<proteinExistence type="predicted"/>
<accession>A0A076N031</accession>
<dbReference type="PATRIC" id="fig|1068978.7.peg.7461"/>
<dbReference type="PANTHER" id="PTHR35788:SF1">
    <property type="entry name" value="EXPORTED PROTEIN"/>
    <property type="match status" value="1"/>
</dbReference>
<evidence type="ECO:0000256" key="2">
    <source>
        <dbReference type="SAM" id="Phobius"/>
    </source>
</evidence>
<keyword evidence="5" id="KW-1185">Reference proteome</keyword>
<dbReference type="InterPro" id="IPR052913">
    <property type="entry name" value="Glycopeptide_resist_protein"/>
</dbReference>
<keyword evidence="2" id="KW-0472">Membrane</keyword>
<feature type="compositionally biased region" description="Basic and acidic residues" evidence="1">
    <location>
        <begin position="1"/>
        <end position="20"/>
    </location>
</feature>
<dbReference type="RefSeq" id="WP_017985816.1">
    <property type="nucleotide sequence ID" value="NZ_AQUL01000001.1"/>
</dbReference>